<dbReference type="InterPro" id="IPR041678">
    <property type="entry name" value="TetR_C_16"/>
</dbReference>
<feature type="domain" description="HTH tetR-type" evidence="4">
    <location>
        <begin position="3"/>
        <end position="63"/>
    </location>
</feature>
<gene>
    <name evidence="5" type="ORF">UFOPK1908_00328</name>
    <name evidence="6" type="ORF">UFOPK2282_00534</name>
    <name evidence="7" type="ORF">UFOPK3576_00401</name>
</gene>
<evidence type="ECO:0000256" key="3">
    <source>
        <dbReference type="ARBA" id="ARBA00023163"/>
    </source>
</evidence>
<dbReference type="PROSITE" id="PS50977">
    <property type="entry name" value="HTH_TETR_2"/>
    <property type="match status" value="1"/>
</dbReference>
<keyword evidence="1" id="KW-0805">Transcription regulation</keyword>
<dbReference type="AlphaFoldDB" id="A0A6J6LGT5"/>
<dbReference type="EMBL" id="CAEZWR010000046">
    <property type="protein sequence ID" value="CAB4660902.1"/>
    <property type="molecule type" value="Genomic_DNA"/>
</dbReference>
<dbReference type="InterPro" id="IPR001647">
    <property type="entry name" value="HTH_TetR"/>
</dbReference>
<dbReference type="InterPro" id="IPR036271">
    <property type="entry name" value="Tet_transcr_reg_TetR-rel_C_sf"/>
</dbReference>
<dbReference type="InterPro" id="IPR050109">
    <property type="entry name" value="HTH-type_TetR-like_transc_reg"/>
</dbReference>
<keyword evidence="3" id="KW-0804">Transcription</keyword>
<keyword evidence="2" id="KW-0238">DNA-binding</keyword>
<evidence type="ECO:0000313" key="6">
    <source>
        <dbReference type="EMBL" id="CAB4660902.1"/>
    </source>
</evidence>
<dbReference type="GO" id="GO:0003700">
    <property type="term" value="F:DNA-binding transcription factor activity"/>
    <property type="evidence" value="ECO:0007669"/>
    <property type="project" value="TreeGrafter"/>
</dbReference>
<dbReference type="EMBL" id="CAFBMO010000010">
    <property type="protein sequence ID" value="CAB4899895.1"/>
    <property type="molecule type" value="Genomic_DNA"/>
</dbReference>
<dbReference type="Gene3D" id="1.10.357.10">
    <property type="entry name" value="Tetracycline Repressor, domain 2"/>
    <property type="match status" value="1"/>
</dbReference>
<name>A0A6J6LGT5_9ZZZZ</name>
<dbReference type="SUPFAM" id="SSF46689">
    <property type="entry name" value="Homeodomain-like"/>
    <property type="match status" value="1"/>
</dbReference>
<evidence type="ECO:0000313" key="7">
    <source>
        <dbReference type="EMBL" id="CAB4899895.1"/>
    </source>
</evidence>
<evidence type="ECO:0000256" key="1">
    <source>
        <dbReference type="ARBA" id="ARBA00023015"/>
    </source>
</evidence>
<dbReference type="PANTHER" id="PTHR30055">
    <property type="entry name" value="HTH-TYPE TRANSCRIPTIONAL REGULATOR RUTR"/>
    <property type="match status" value="1"/>
</dbReference>
<dbReference type="EMBL" id="CAEZVB010000007">
    <property type="protein sequence ID" value="CAB4615192.1"/>
    <property type="molecule type" value="Genomic_DNA"/>
</dbReference>
<evidence type="ECO:0000259" key="4">
    <source>
        <dbReference type="PROSITE" id="PS50977"/>
    </source>
</evidence>
<sequence length="183" mass="20369">MKQTSRELVIDAARRLFAERGYPSVTIRQIAAEAGLSASMVMKVGGNKAKIYQDAAPSSLDQLDGDTPRSEIGQSLANRILLRRENDMSEPWAQAIFRTADAPDPQGSREEFQLWVRTHLTKWVDAGPDLDARVELLACLMLGLAVGLRTQRLLTNTSDTWIIEYYGRLMQQVIESDATQSSS</sequence>
<evidence type="ECO:0000313" key="5">
    <source>
        <dbReference type="EMBL" id="CAB4615192.1"/>
    </source>
</evidence>
<dbReference type="Pfam" id="PF17920">
    <property type="entry name" value="TetR_C_16"/>
    <property type="match status" value="1"/>
</dbReference>
<dbReference type="InterPro" id="IPR009057">
    <property type="entry name" value="Homeodomain-like_sf"/>
</dbReference>
<protein>
    <submittedName>
        <fullName evidence="6">Unannotated protein</fullName>
    </submittedName>
</protein>
<dbReference type="SUPFAM" id="SSF48498">
    <property type="entry name" value="Tetracyclin repressor-like, C-terminal domain"/>
    <property type="match status" value="1"/>
</dbReference>
<accession>A0A6J6LGT5</accession>
<reference evidence="6" key="1">
    <citation type="submission" date="2020-05" db="EMBL/GenBank/DDBJ databases">
        <authorList>
            <person name="Chiriac C."/>
            <person name="Salcher M."/>
            <person name="Ghai R."/>
            <person name="Kavagutti S V."/>
        </authorList>
    </citation>
    <scope>NUCLEOTIDE SEQUENCE</scope>
</reference>
<dbReference type="GO" id="GO:0000976">
    <property type="term" value="F:transcription cis-regulatory region binding"/>
    <property type="evidence" value="ECO:0007669"/>
    <property type="project" value="TreeGrafter"/>
</dbReference>
<dbReference type="Pfam" id="PF00440">
    <property type="entry name" value="TetR_N"/>
    <property type="match status" value="1"/>
</dbReference>
<proteinExistence type="predicted"/>
<dbReference type="PANTHER" id="PTHR30055:SF234">
    <property type="entry name" value="HTH-TYPE TRANSCRIPTIONAL REGULATOR BETI"/>
    <property type="match status" value="1"/>
</dbReference>
<organism evidence="6">
    <name type="scientific">freshwater metagenome</name>
    <dbReference type="NCBI Taxonomy" id="449393"/>
    <lineage>
        <taxon>unclassified sequences</taxon>
        <taxon>metagenomes</taxon>
        <taxon>ecological metagenomes</taxon>
    </lineage>
</organism>
<dbReference type="PRINTS" id="PR00455">
    <property type="entry name" value="HTHTETR"/>
</dbReference>
<evidence type="ECO:0000256" key="2">
    <source>
        <dbReference type="ARBA" id="ARBA00023125"/>
    </source>
</evidence>